<protein>
    <submittedName>
        <fullName evidence="1">Uncharacterized protein</fullName>
    </submittedName>
</protein>
<proteinExistence type="predicted"/>
<organism evidence="1 2">
    <name type="scientific">Mycteria americana</name>
    <name type="common">Wood stork</name>
    <dbReference type="NCBI Taxonomy" id="33587"/>
    <lineage>
        <taxon>Eukaryota</taxon>
        <taxon>Metazoa</taxon>
        <taxon>Chordata</taxon>
        <taxon>Craniata</taxon>
        <taxon>Vertebrata</taxon>
        <taxon>Euteleostomi</taxon>
        <taxon>Archelosauria</taxon>
        <taxon>Archosauria</taxon>
        <taxon>Dinosauria</taxon>
        <taxon>Saurischia</taxon>
        <taxon>Theropoda</taxon>
        <taxon>Coelurosauria</taxon>
        <taxon>Aves</taxon>
        <taxon>Neognathae</taxon>
        <taxon>Neoaves</taxon>
        <taxon>Aequornithes</taxon>
        <taxon>Ciconiiformes</taxon>
        <taxon>Ciconiidae</taxon>
        <taxon>Mycteria</taxon>
    </lineage>
</organism>
<evidence type="ECO:0000313" key="2">
    <source>
        <dbReference type="Proteomes" id="UP001333110"/>
    </source>
</evidence>
<comment type="caution">
    <text evidence="1">The sequence shown here is derived from an EMBL/GenBank/DDBJ whole genome shotgun (WGS) entry which is preliminary data.</text>
</comment>
<sequence>MGRPKVTLEGKSAKLGAARDGDSTTSLGSLFQCLTTLSVKKFFLISSLNLPWHNLRPFPLVLSLVTWEKRPTPTSLQPLSVVESDKVSPQPPFLQAKQPQFPQPLLLRRTLHQLRCPSLDTPQHLHVFLVVRGPKLNTRFEVRPHQCWVQGYDQFPSPGHTIFDTSQDAIGLLGHLGTLLVHIQAAVNQHPQVLFCQAAFQPLFPKPVALHGVVVAQVFIHIDEMSLSHLFSRLNSPIFLSLSWYETSSSPLIVFVALLWTYSSSLQSLSTPHVKFVVGLKRGVAIGRSLFIISVVGIMSPLHQSLVMQLVPRLEGAGASEGTQPVSLRCAGYAGVQPKSNRVELGDTEATGAQRETPMKCLKARMGCSSMKETRTTAQLKCLYTNAHSMGNKQEELEAIEYKEYPLYKEKVHLEASVAVDKSMLQQVHLDASVAGHEVMLEHLKACGHGKAHDGAGTILEGLQTWARPCWSGFTSEGTVAVGKATLEQAYL</sequence>
<name>A0AAN7SIB9_MYCAM</name>
<evidence type="ECO:0000313" key="1">
    <source>
        <dbReference type="EMBL" id="KAK4831181.1"/>
    </source>
</evidence>
<gene>
    <name evidence="1" type="ORF">QYF61_015913</name>
</gene>
<dbReference type="EMBL" id="JAUNZN010000001">
    <property type="protein sequence ID" value="KAK4831181.1"/>
    <property type="molecule type" value="Genomic_DNA"/>
</dbReference>
<accession>A0AAN7SIB9</accession>
<dbReference type="AlphaFoldDB" id="A0AAN7SIB9"/>
<reference evidence="1 2" key="1">
    <citation type="journal article" date="2023" name="J. Hered.">
        <title>Chromosome-level genome of the wood stork (Mycteria americana) provides insight into avian chromosome evolution.</title>
        <authorList>
            <person name="Flamio R. Jr."/>
            <person name="Ramstad K.M."/>
        </authorList>
    </citation>
    <scope>NUCLEOTIDE SEQUENCE [LARGE SCALE GENOMIC DNA]</scope>
    <source>
        <strain evidence="1">JAX WOST 10</strain>
    </source>
</reference>
<dbReference type="Proteomes" id="UP001333110">
    <property type="component" value="Unassembled WGS sequence"/>
</dbReference>
<keyword evidence="2" id="KW-1185">Reference proteome</keyword>